<dbReference type="InterPro" id="IPR036691">
    <property type="entry name" value="Endo/exonu/phosph_ase_sf"/>
</dbReference>
<keyword evidence="4" id="KW-0255">Endonuclease</keyword>
<keyword evidence="2" id="KW-1133">Transmembrane helix</keyword>
<keyword evidence="5" id="KW-1185">Reference proteome</keyword>
<keyword evidence="2" id="KW-0812">Transmembrane</keyword>
<evidence type="ECO:0000259" key="3">
    <source>
        <dbReference type="Pfam" id="PF03372"/>
    </source>
</evidence>
<keyword evidence="4" id="KW-0540">Nuclease</keyword>
<evidence type="ECO:0000256" key="2">
    <source>
        <dbReference type="SAM" id="Phobius"/>
    </source>
</evidence>
<accession>A0A6P1NJ71</accession>
<feature type="domain" description="Endonuclease/exonuclease/phosphatase" evidence="3">
    <location>
        <begin position="128"/>
        <end position="320"/>
    </location>
</feature>
<gene>
    <name evidence="4" type="ORF">GU243_00470</name>
</gene>
<evidence type="ECO:0000256" key="1">
    <source>
        <dbReference type="SAM" id="MobiDB-lite"/>
    </source>
</evidence>
<feature type="transmembrane region" description="Helical" evidence="2">
    <location>
        <begin position="55"/>
        <end position="79"/>
    </location>
</feature>
<dbReference type="InterPro" id="IPR005135">
    <property type="entry name" value="Endo/exonuclease/phosphatase"/>
</dbReference>
<dbReference type="Gene3D" id="3.60.10.10">
    <property type="entry name" value="Endonuclease/exonuclease/phosphatase"/>
    <property type="match status" value="1"/>
</dbReference>
<dbReference type="KEGG" id="psey:GU243_00470"/>
<feature type="region of interest" description="Disordered" evidence="1">
    <location>
        <begin position="362"/>
        <end position="383"/>
    </location>
</feature>
<protein>
    <submittedName>
        <fullName evidence="4">Endonuclease</fullName>
    </submittedName>
</protein>
<dbReference type="Proteomes" id="UP000464186">
    <property type="component" value="Chromosome"/>
</dbReference>
<keyword evidence="4" id="KW-0378">Hydrolase</keyword>
<proteinExistence type="predicted"/>
<evidence type="ECO:0000313" key="5">
    <source>
        <dbReference type="Proteomes" id="UP000464186"/>
    </source>
</evidence>
<dbReference type="Pfam" id="PF03372">
    <property type="entry name" value="Exo_endo_phos"/>
    <property type="match status" value="1"/>
</dbReference>
<reference evidence="4 5" key="1">
    <citation type="submission" date="2020-01" db="EMBL/GenBank/DDBJ databases">
        <title>Pseudarthrobacter psychrotolerans sp. nov., isolated from antarctic soil.</title>
        <authorList>
            <person name="Shin Y."/>
            <person name="Park W."/>
        </authorList>
    </citation>
    <scope>NUCLEOTIDE SEQUENCE [LARGE SCALE GENOMIC DNA]</scope>
    <source>
        <strain evidence="4 5">YJ56</strain>
    </source>
</reference>
<feature type="transmembrane region" description="Helical" evidence="2">
    <location>
        <begin position="86"/>
        <end position="105"/>
    </location>
</feature>
<dbReference type="GO" id="GO:0004519">
    <property type="term" value="F:endonuclease activity"/>
    <property type="evidence" value="ECO:0007669"/>
    <property type="project" value="UniProtKB-KW"/>
</dbReference>
<keyword evidence="2" id="KW-0472">Membrane</keyword>
<evidence type="ECO:0000313" key="4">
    <source>
        <dbReference type="EMBL" id="QHK18510.1"/>
    </source>
</evidence>
<name>A0A6P1NJ71_9MICC</name>
<feature type="transmembrane region" description="Helical" evidence="2">
    <location>
        <begin position="30"/>
        <end position="49"/>
    </location>
</feature>
<sequence>MEMDAGTTYATAAQRGPLEARRRRPRVRDWIIGIFAGAIMALLFGHGLAPEAAGIALVIESFLPWVGAAIAALLMVALLSKAWVGAIPVVVALVSWGLVFLPVLMTGAVPASAAGTSEAAAGGLTVVTQNLRAGNPDAEAAVEKLIESDADVVVLQELTGPALARISPLMDGTFGHRQLAGTVGVWSRFPLGQGEPLTLGLGWSRAVSVQLESPAGPVQLYAVHLPSVRPGEVSSRNNGLAKLTEIVEADPSPRILVVGDFNTANTDRAFAPLLATLDDARAGFGFTWPARYPATRPDHILFCGFTLTGASVIASPGTDHLAALARLQPGTVPRPPLYHLLNRGIPYNLTLQKLFHVRDRTAHQPSAPWRSRGPRRIGTGNSL</sequence>
<organism evidence="4 5">
    <name type="scientific">Pseudarthrobacter psychrotolerans</name>
    <dbReference type="NCBI Taxonomy" id="2697569"/>
    <lineage>
        <taxon>Bacteria</taxon>
        <taxon>Bacillati</taxon>
        <taxon>Actinomycetota</taxon>
        <taxon>Actinomycetes</taxon>
        <taxon>Micrococcales</taxon>
        <taxon>Micrococcaceae</taxon>
        <taxon>Pseudarthrobacter</taxon>
    </lineage>
</organism>
<dbReference type="SUPFAM" id="SSF56219">
    <property type="entry name" value="DNase I-like"/>
    <property type="match status" value="1"/>
</dbReference>
<dbReference type="AlphaFoldDB" id="A0A6P1NJ71"/>
<dbReference type="EMBL" id="CP047898">
    <property type="protein sequence ID" value="QHK18510.1"/>
    <property type="molecule type" value="Genomic_DNA"/>
</dbReference>